<dbReference type="AlphaFoldDB" id="A0A5J9VLP3"/>
<evidence type="ECO:0000313" key="2">
    <source>
        <dbReference type="EMBL" id="TVU36507.1"/>
    </source>
</evidence>
<dbReference type="SUPFAM" id="SSF53474">
    <property type="entry name" value="alpha/beta-Hydrolases"/>
    <property type="match status" value="1"/>
</dbReference>
<evidence type="ECO:0000313" key="3">
    <source>
        <dbReference type="Proteomes" id="UP000324897"/>
    </source>
</evidence>
<dbReference type="Gene3D" id="3.40.50.1820">
    <property type="entry name" value="alpha/beta hydrolase"/>
    <property type="match status" value="1"/>
</dbReference>
<feature type="compositionally biased region" description="Low complexity" evidence="1">
    <location>
        <begin position="166"/>
        <end position="189"/>
    </location>
</feature>
<dbReference type="Proteomes" id="UP000324897">
    <property type="component" value="Unassembled WGS sequence"/>
</dbReference>
<dbReference type="OrthoDB" id="408631at2759"/>
<evidence type="ECO:0000256" key="1">
    <source>
        <dbReference type="SAM" id="MobiDB-lite"/>
    </source>
</evidence>
<dbReference type="InterPro" id="IPR050466">
    <property type="entry name" value="Carboxylest/Gibb_receptor"/>
</dbReference>
<accession>A0A5J9VLP3</accession>
<protein>
    <recommendedName>
        <fullName evidence="4">Alpha/beta hydrolase fold-3 domain-containing protein</fullName>
    </recommendedName>
</protein>
<comment type="caution">
    <text evidence="2">The sequence shown here is derived from an EMBL/GenBank/DDBJ whole genome shotgun (WGS) entry which is preliminary data.</text>
</comment>
<reference evidence="2 3" key="1">
    <citation type="journal article" date="2019" name="Sci. Rep.">
        <title>A high-quality genome of Eragrostis curvula grass provides insights into Poaceae evolution and supports new strategies to enhance forage quality.</title>
        <authorList>
            <person name="Carballo J."/>
            <person name="Santos B.A.C.M."/>
            <person name="Zappacosta D."/>
            <person name="Garbus I."/>
            <person name="Selva J.P."/>
            <person name="Gallo C.A."/>
            <person name="Diaz A."/>
            <person name="Albertini E."/>
            <person name="Caccamo M."/>
            <person name="Echenique V."/>
        </authorList>
    </citation>
    <scope>NUCLEOTIDE SEQUENCE [LARGE SCALE GENOMIC DNA]</scope>
    <source>
        <strain evidence="3">cv. Victoria</strain>
        <tissue evidence="2">Leaf</tissue>
    </source>
</reference>
<proteinExistence type="predicted"/>
<organism evidence="2 3">
    <name type="scientific">Eragrostis curvula</name>
    <name type="common">weeping love grass</name>
    <dbReference type="NCBI Taxonomy" id="38414"/>
    <lineage>
        <taxon>Eukaryota</taxon>
        <taxon>Viridiplantae</taxon>
        <taxon>Streptophyta</taxon>
        <taxon>Embryophyta</taxon>
        <taxon>Tracheophyta</taxon>
        <taxon>Spermatophyta</taxon>
        <taxon>Magnoliopsida</taxon>
        <taxon>Liliopsida</taxon>
        <taxon>Poales</taxon>
        <taxon>Poaceae</taxon>
        <taxon>PACMAD clade</taxon>
        <taxon>Chloridoideae</taxon>
        <taxon>Eragrostideae</taxon>
        <taxon>Eragrostidinae</taxon>
        <taxon>Eragrostis</taxon>
    </lineage>
</organism>
<dbReference type="EMBL" id="RWGY01000009">
    <property type="protein sequence ID" value="TVU36507.1"/>
    <property type="molecule type" value="Genomic_DNA"/>
</dbReference>
<name>A0A5J9VLP3_9POAL</name>
<feature type="non-terminal residue" evidence="2">
    <location>
        <position position="1"/>
    </location>
</feature>
<dbReference type="Gramene" id="TVU36507">
    <property type="protein sequence ID" value="TVU36507"/>
    <property type="gene ID" value="EJB05_18443"/>
</dbReference>
<feature type="region of interest" description="Disordered" evidence="1">
    <location>
        <begin position="126"/>
        <end position="190"/>
    </location>
</feature>
<keyword evidence="3" id="KW-1185">Reference proteome</keyword>
<sequence>MLEIALLLATRVVPCNPTKHNHLLQRRQRWPLPLSETQDGRTVVDEVSGWLRVLGFDLVPGSPTSGRVYLPEPRDGRARRLPVIVQLHGGGFCISHPSWLMYHHFYARLVPAVVVALAPEHRLPAHISTPPSPRCTGSAPSRCPRTAPSTSTRLPCSSAKPLTCPASSSSGTARAATSSTSSPRAWARTPAASRCTPGFVRAAPRGAGDGGGLGVLHAGHARQVPGHGAAGVRHHPFTCLMGSQAPPLEAVPLPPMLVASHRGRLPMQNYLAQKGNISNNLVGGIA</sequence>
<dbReference type="InterPro" id="IPR029058">
    <property type="entry name" value="AB_hydrolase_fold"/>
</dbReference>
<dbReference type="PANTHER" id="PTHR23024">
    <property type="entry name" value="ARYLACETAMIDE DEACETYLASE"/>
    <property type="match status" value="1"/>
</dbReference>
<evidence type="ECO:0008006" key="4">
    <source>
        <dbReference type="Google" id="ProtNLM"/>
    </source>
</evidence>
<dbReference type="PANTHER" id="PTHR23024:SF135">
    <property type="entry name" value="CELL DEATH ASSOCIATED PROTEIN"/>
    <property type="match status" value="1"/>
</dbReference>
<gene>
    <name evidence="2" type="ORF">EJB05_18443</name>
</gene>